<dbReference type="Gene3D" id="1.10.510.10">
    <property type="entry name" value="Transferase(Phosphotransferase) domain 1"/>
    <property type="match status" value="1"/>
</dbReference>
<keyword evidence="19" id="KW-0175">Coiled coil</keyword>
<dbReference type="Gene3D" id="6.10.250.2930">
    <property type="match status" value="1"/>
</dbReference>
<evidence type="ECO:0000259" key="22">
    <source>
        <dbReference type="PROSITE" id="PS50011"/>
    </source>
</evidence>
<dbReference type="InterPro" id="IPR050122">
    <property type="entry name" value="RTK"/>
</dbReference>
<protein>
    <recommendedName>
        <fullName evidence="2">receptor protein-tyrosine kinase</fullName>
        <ecNumber evidence="2">2.7.10.1</ecNumber>
    </recommendedName>
</protein>
<dbReference type="EMBL" id="CAAE01014991">
    <property type="protein sequence ID" value="CAG07406.1"/>
    <property type="molecule type" value="Genomic_DNA"/>
</dbReference>
<dbReference type="InterPro" id="IPR032778">
    <property type="entry name" value="GF_recep_IV"/>
</dbReference>
<evidence type="ECO:0000256" key="5">
    <source>
        <dbReference type="ARBA" id="ARBA00022692"/>
    </source>
</evidence>
<dbReference type="FunFam" id="2.10.220.10:FF:000002">
    <property type="entry name" value="Receptor protein-tyrosine kinase"/>
    <property type="match status" value="1"/>
</dbReference>
<dbReference type="OrthoDB" id="6219513at2759"/>
<feature type="region of interest" description="Disordered" evidence="20">
    <location>
        <begin position="1146"/>
        <end position="1169"/>
    </location>
</feature>
<dbReference type="InterPro" id="IPR000719">
    <property type="entry name" value="Prot_kinase_dom"/>
</dbReference>
<dbReference type="FunFam" id="3.30.200.20:FF:000276">
    <property type="entry name" value="Receptor tyrosine-protein kinase erbB-3"/>
    <property type="match status" value="1"/>
</dbReference>
<name>Q4RW26_TETNG</name>
<evidence type="ECO:0000256" key="2">
    <source>
        <dbReference type="ARBA" id="ARBA00011902"/>
    </source>
</evidence>
<feature type="transmembrane region" description="Helical" evidence="21">
    <location>
        <begin position="654"/>
        <end position="678"/>
    </location>
</feature>
<feature type="region of interest" description="Disordered" evidence="20">
    <location>
        <begin position="1022"/>
        <end position="1091"/>
    </location>
</feature>
<dbReference type="PANTHER" id="PTHR24416">
    <property type="entry name" value="TYROSINE-PROTEIN KINASE RECEPTOR"/>
    <property type="match status" value="1"/>
</dbReference>
<dbReference type="GO" id="GO:0007169">
    <property type="term" value="P:cell surface receptor protein tyrosine kinase signaling pathway"/>
    <property type="evidence" value="ECO:0007669"/>
    <property type="project" value="InterPro"/>
</dbReference>
<dbReference type="GO" id="GO:0038131">
    <property type="term" value="F:neuregulin receptor activity"/>
    <property type="evidence" value="ECO:0007669"/>
    <property type="project" value="TreeGrafter"/>
</dbReference>
<feature type="compositionally biased region" description="Basic and acidic residues" evidence="20">
    <location>
        <begin position="1038"/>
        <end position="1059"/>
    </location>
</feature>
<dbReference type="InterPro" id="IPR006212">
    <property type="entry name" value="Furin_repeat"/>
</dbReference>
<evidence type="ECO:0000256" key="16">
    <source>
        <dbReference type="ARBA" id="ARBA00051243"/>
    </source>
</evidence>
<evidence type="ECO:0000256" key="1">
    <source>
        <dbReference type="ARBA" id="ARBA00004479"/>
    </source>
</evidence>
<comment type="subcellular location">
    <subcellularLocation>
        <location evidence="1">Membrane</location>
        <topology evidence="1">Single-pass type I membrane protein</topology>
    </subcellularLocation>
</comment>
<dbReference type="InterPro" id="IPR044912">
    <property type="entry name" value="Egfr_JX_dom"/>
</dbReference>
<dbReference type="GO" id="GO:0005524">
    <property type="term" value="F:ATP binding"/>
    <property type="evidence" value="ECO:0007669"/>
    <property type="project" value="UniProtKB-UniRule"/>
</dbReference>
<feature type="compositionally biased region" description="Polar residues" evidence="20">
    <location>
        <begin position="1149"/>
        <end position="1162"/>
    </location>
</feature>
<dbReference type="PANTHER" id="PTHR24416:SF88">
    <property type="entry name" value="RECEPTOR TYROSINE-PROTEIN KINASE ERBB-3"/>
    <property type="match status" value="1"/>
</dbReference>
<keyword evidence="11 21" id="KW-0472">Membrane</keyword>
<evidence type="ECO:0000256" key="12">
    <source>
        <dbReference type="ARBA" id="ARBA00023137"/>
    </source>
</evidence>
<dbReference type="InterPro" id="IPR036941">
    <property type="entry name" value="Rcpt_L-dom_sf"/>
</dbReference>
<dbReference type="Gene3D" id="3.30.200.20">
    <property type="entry name" value="Phosphorylase Kinase, domain 1"/>
    <property type="match status" value="1"/>
</dbReference>
<proteinExistence type="predicted"/>
<evidence type="ECO:0000256" key="8">
    <source>
        <dbReference type="ARBA" id="ARBA00022777"/>
    </source>
</evidence>
<dbReference type="SUPFAM" id="SSF57184">
    <property type="entry name" value="Growth factor receptor domain"/>
    <property type="match status" value="2"/>
</dbReference>
<feature type="non-terminal residue" evidence="23">
    <location>
        <position position="1344"/>
    </location>
</feature>
<dbReference type="CDD" id="cd00064">
    <property type="entry name" value="FU"/>
    <property type="match status" value="3"/>
</dbReference>
<dbReference type="GO" id="GO:0009925">
    <property type="term" value="C:basal plasma membrane"/>
    <property type="evidence" value="ECO:0007669"/>
    <property type="project" value="TreeGrafter"/>
</dbReference>
<dbReference type="Pfam" id="PF01030">
    <property type="entry name" value="Recep_L_domain"/>
    <property type="match status" value="3"/>
</dbReference>
<feature type="compositionally biased region" description="Gly residues" evidence="20">
    <location>
        <begin position="1070"/>
        <end position="1081"/>
    </location>
</feature>
<dbReference type="InterPro" id="IPR017441">
    <property type="entry name" value="Protein_kinase_ATP_BS"/>
</dbReference>
<dbReference type="GO" id="GO:0004714">
    <property type="term" value="F:transmembrane receptor protein tyrosine kinase activity"/>
    <property type="evidence" value="ECO:0007669"/>
    <property type="project" value="UniProtKB-EC"/>
</dbReference>
<dbReference type="GO" id="GO:0043235">
    <property type="term" value="C:receptor complex"/>
    <property type="evidence" value="ECO:0007669"/>
    <property type="project" value="TreeGrafter"/>
</dbReference>
<evidence type="ECO:0000256" key="17">
    <source>
        <dbReference type="PIRSR" id="PIRSR000619-2"/>
    </source>
</evidence>
<keyword evidence="9 17" id="KW-0067">ATP-binding</keyword>
<evidence type="ECO:0000256" key="20">
    <source>
        <dbReference type="SAM" id="MobiDB-lite"/>
    </source>
</evidence>
<dbReference type="FunFam" id="1.10.510.10:FF:000027">
    <property type="entry name" value="Receptor protein-tyrosine kinase"/>
    <property type="match status" value="1"/>
</dbReference>
<evidence type="ECO:0000256" key="11">
    <source>
        <dbReference type="ARBA" id="ARBA00023136"/>
    </source>
</evidence>
<evidence type="ECO:0000256" key="9">
    <source>
        <dbReference type="ARBA" id="ARBA00022840"/>
    </source>
</evidence>
<keyword evidence="5 21" id="KW-0812">Transmembrane</keyword>
<dbReference type="EC" id="2.7.10.1" evidence="2"/>
<dbReference type="FunFam" id="3.80.20.20:FF:000004">
    <property type="entry name" value="Receptor protein-tyrosine kinase"/>
    <property type="match status" value="1"/>
</dbReference>
<dbReference type="PROSITE" id="PS50011">
    <property type="entry name" value="PROTEIN_KINASE_DOM"/>
    <property type="match status" value="1"/>
</dbReference>
<dbReference type="GO" id="GO:0008284">
    <property type="term" value="P:positive regulation of cell population proliferation"/>
    <property type="evidence" value="ECO:0007669"/>
    <property type="project" value="TreeGrafter"/>
</dbReference>
<keyword evidence="14" id="KW-0675">Receptor</keyword>
<accession>Q4RW26</accession>
<keyword evidence="13" id="KW-1015">Disulfide bond</keyword>
<dbReference type="GO" id="GO:0043066">
    <property type="term" value="P:negative regulation of apoptotic process"/>
    <property type="evidence" value="ECO:0007669"/>
    <property type="project" value="TreeGrafter"/>
</dbReference>
<keyword evidence="12" id="KW-0829">Tyrosine-protein kinase</keyword>
<dbReference type="CDD" id="cd12095">
    <property type="entry name" value="TM_ErbB3"/>
    <property type="match status" value="1"/>
</dbReference>
<feature type="coiled-coil region" evidence="19">
    <location>
        <begin position="1208"/>
        <end position="1238"/>
    </location>
</feature>
<dbReference type="FunFam" id="2.10.220.10:FF:000001">
    <property type="entry name" value="Receptor protein-tyrosine kinase"/>
    <property type="match status" value="1"/>
</dbReference>
<evidence type="ECO:0000256" key="6">
    <source>
        <dbReference type="ARBA" id="ARBA00022729"/>
    </source>
</evidence>
<evidence type="ECO:0000256" key="10">
    <source>
        <dbReference type="ARBA" id="ARBA00022989"/>
    </source>
</evidence>
<dbReference type="SUPFAM" id="SSF56112">
    <property type="entry name" value="Protein kinase-like (PK-like)"/>
    <property type="match status" value="1"/>
</dbReference>
<keyword evidence="6" id="KW-0732">Signal</keyword>
<dbReference type="Pfam" id="PF07714">
    <property type="entry name" value="PK_Tyr_Ser-Thr"/>
    <property type="match status" value="2"/>
</dbReference>
<keyword evidence="8" id="KW-0418">Kinase</keyword>
<feature type="binding site" evidence="17">
    <location>
        <begin position="728"/>
        <end position="736"/>
    </location>
    <ligand>
        <name>ATP</name>
        <dbReference type="ChEBI" id="CHEBI:30616"/>
    </ligand>
</feature>
<keyword evidence="15" id="KW-0325">Glycoprotein</keyword>
<dbReference type="Gene3D" id="3.80.20.20">
    <property type="entry name" value="Receptor L-domain"/>
    <property type="match status" value="2"/>
</dbReference>
<evidence type="ECO:0000256" key="7">
    <source>
        <dbReference type="ARBA" id="ARBA00022741"/>
    </source>
</evidence>
<dbReference type="InterPro" id="IPR016245">
    <property type="entry name" value="Tyr_kinase_EGF/ERB/XmrK_rcpt"/>
</dbReference>
<sequence>VCPGTQNGLSSTGSQENQYNLTKDRYNGCEIIMGNLEITQIESDWDFSFLKTIREVTGYVLIAMNHFQEIPLEQLRVIRGNSLYERRFALSVFLNYPKDGSSGMNRLSLMNLTEILDGGVQIINNKYLRYGPWVYWQDIIRNNDAPIEIQFNGARGGCHKSCGDYCWGPDKDQCQICERPVLPSQFPSFSQHGSITMTKTVCAPQCNDRCFGTSPRDCCHVECAAGCKGPLDTDCFACRHFNDSGACVPQCPLTLIYNKQTFQMETNPNAKYQYGSICVSQCPTHFVVDGRSCVSVCPPGKTEVERGGQRQCELCSGLCPKVCEGTGAEHRQTVDSSNIDSFVNCTKIQGSLHFLVTGILGDEFKNVPPLDAKKLEVFRTVREITDILNIQSWPRQLNDLSVFSSLTTIQGRSLHKYVSRVRSVTPRVPSHANAPVCAPSRRFSLMVMRIPTLTSLGLRSLREISDGSVYISQNANLCYHHTVNWTQLFRGGRDRANSLSSNRPLTDCVADGRVCDPLCSDSGCWGPGPDQCLSCRKYSRHGTCVADCFFYSGFSREFAALDGECVACHPECKPQTGRVSCTGPGADKCVECTNFQDGPYCMPSCPNGVNDGQRGLIFKFPNREGHCEPCHQNCTQGCSGPGLNDCLEAASGQITGIALGVPAGLIFCLVLFFLGMLYHRGLAIRRKRAMRRYLESGESFEPLGPGEKGTKVYARVLKPSELRKIKSLGSGVFGTVNKGFWTPEGETVKIPVAIKTIQDSSGRRTFTEITDHMLSMGSLDHPYIVRLLGICPGPSLQLVTQLSSHGSLLEHIRQHKTSLDPQRLLNWCVQIAKGMYYLEEHRMVHRNLAARNILLKNDYQVQISDYGVADLLYPDDKKYIYTETKTPIKWMALESILFRRYSHQSDVWSYGEKCVCVCVCVCVWPCAVCLKAVVNFLRTGVTVWEMMSFGAEPYASVQPQEVPSLLEKGERLSQPPICTIDVYMVMVKCECSCICKHKKTRACNKNNNLFFPVRLDDRRKHKADFQRASQRLHPHGKRPAEISGHQDGRRRTRNGRDSPKGIGARSSGSRLGGGRRGGTGGQFCHPSPSALSPLDVSVTDKLLHDVGVSSVMCHNTSPLPGPSTLAPLQAYNTETGASDVTKKEDQYGQKGSTHQLTRTPGSGTKAVDEQGEAAQGICGYEYMDIRCASSAEEDNPAKKTPATCAGEAEETDQMVAELKEELREVEEEEDKCHNTDDEEPVQINESRELVDEPDVLQVGDEKIEEYEEMTIQCVVPIGWEQADYQNVPVKGRTCPEDAGSGRCGDIGEYIKVCAGIGEPGGNTSFDNPDYWHSRLFLQPDAVRT</sequence>
<evidence type="ECO:0000256" key="13">
    <source>
        <dbReference type="ARBA" id="ARBA00023157"/>
    </source>
</evidence>
<dbReference type="Pfam" id="PF00757">
    <property type="entry name" value="Furin-like"/>
    <property type="match status" value="1"/>
</dbReference>
<evidence type="ECO:0000313" key="23">
    <source>
        <dbReference type="EMBL" id="CAG07406.1"/>
    </source>
</evidence>
<reference evidence="23" key="1">
    <citation type="journal article" date="2004" name="Nature">
        <title>Genome duplication in the teleost fish Tetraodon nigroviridis reveals the early vertebrate proto-karyotype.</title>
        <authorList>
            <person name="Jaillon O."/>
            <person name="Aury J.-M."/>
            <person name="Brunet F."/>
            <person name="Petit J.-L."/>
            <person name="Stange-Thomann N."/>
            <person name="Mauceli E."/>
            <person name="Bouneau L."/>
            <person name="Fischer C."/>
            <person name="Ozouf-Costaz C."/>
            <person name="Bernot A."/>
            <person name="Nicaud S."/>
            <person name="Jaffe D."/>
            <person name="Fisher S."/>
            <person name="Lutfalla G."/>
            <person name="Dossat C."/>
            <person name="Segurens B."/>
            <person name="Dasilva C."/>
            <person name="Salanoubat M."/>
            <person name="Levy M."/>
            <person name="Boudet N."/>
            <person name="Castellano S."/>
            <person name="Anthouard V."/>
            <person name="Jubin C."/>
            <person name="Castelli V."/>
            <person name="Katinka M."/>
            <person name="Vacherie B."/>
            <person name="Biemont C."/>
            <person name="Skalli Z."/>
            <person name="Cattolico L."/>
            <person name="Poulain J."/>
            <person name="De Berardinis V."/>
            <person name="Cruaud C."/>
            <person name="Duprat S."/>
            <person name="Brottier P."/>
            <person name="Coutanceau J.-P."/>
            <person name="Gouzy J."/>
            <person name="Parra G."/>
            <person name="Lardier G."/>
            <person name="Chapple C."/>
            <person name="McKernan K.J."/>
            <person name="McEwan P."/>
            <person name="Bosak S."/>
            <person name="Kellis M."/>
            <person name="Volff J.-N."/>
            <person name="Guigo R."/>
            <person name="Zody M.C."/>
            <person name="Mesirov J."/>
            <person name="Lindblad-Toh K."/>
            <person name="Birren B."/>
            <person name="Nusbaum C."/>
            <person name="Kahn D."/>
            <person name="Robinson-Rechavi M."/>
            <person name="Laudet V."/>
            <person name="Schachter V."/>
            <person name="Quetier F."/>
            <person name="Saurin W."/>
            <person name="Scarpelli C."/>
            <person name="Wincker P."/>
            <person name="Lander E.S."/>
            <person name="Weissenbach J."/>
            <person name="Roest Crollius H."/>
        </authorList>
    </citation>
    <scope>NUCLEOTIDE SEQUENCE [LARGE SCALE GENOMIC DNA]</scope>
</reference>
<evidence type="ECO:0000256" key="15">
    <source>
        <dbReference type="ARBA" id="ARBA00023180"/>
    </source>
</evidence>
<keyword evidence="4" id="KW-0808">Transferase</keyword>
<keyword evidence="3" id="KW-0597">Phosphoprotein</keyword>
<dbReference type="SMART" id="SM00261">
    <property type="entry name" value="FU"/>
    <property type="match status" value="5"/>
</dbReference>
<dbReference type="GO" id="GO:0009966">
    <property type="term" value="P:regulation of signal transduction"/>
    <property type="evidence" value="ECO:0007669"/>
    <property type="project" value="UniProtKB-ARBA"/>
</dbReference>
<dbReference type="KEGG" id="tng:GSTEN00028067G001"/>
<dbReference type="InterPro" id="IPR001245">
    <property type="entry name" value="Ser-Thr/Tyr_kinase_cat_dom"/>
</dbReference>
<dbReference type="PROSITE" id="PS00107">
    <property type="entry name" value="PROTEIN_KINASE_ATP"/>
    <property type="match status" value="1"/>
</dbReference>
<dbReference type="SUPFAM" id="SSF52058">
    <property type="entry name" value="L domain-like"/>
    <property type="match status" value="2"/>
</dbReference>
<gene>
    <name evidence="23" type="ORF">GSTENG00028067001</name>
</gene>
<evidence type="ECO:0000256" key="19">
    <source>
        <dbReference type="SAM" id="Coils"/>
    </source>
</evidence>
<evidence type="ECO:0000256" key="21">
    <source>
        <dbReference type="SAM" id="Phobius"/>
    </source>
</evidence>
<dbReference type="InterPro" id="IPR006211">
    <property type="entry name" value="Furin-like_Cys-rich_dom"/>
</dbReference>
<dbReference type="PIRSF" id="PIRSF000619">
    <property type="entry name" value="TyrPK_EGF-R"/>
    <property type="match status" value="1"/>
</dbReference>
<dbReference type="Gene3D" id="2.10.220.10">
    <property type="entry name" value="Hormone Receptor, Insulin-like Growth Factor Receptor 1, Chain A, domain 2"/>
    <property type="match status" value="3"/>
</dbReference>
<evidence type="ECO:0000256" key="4">
    <source>
        <dbReference type="ARBA" id="ARBA00022679"/>
    </source>
</evidence>
<reference evidence="23" key="2">
    <citation type="submission" date="2004-02" db="EMBL/GenBank/DDBJ databases">
        <authorList>
            <consortium name="Genoscope"/>
            <consortium name="Whitehead Institute Centre for Genome Research"/>
        </authorList>
    </citation>
    <scope>NUCLEOTIDE SEQUENCE</scope>
</reference>
<organism evidence="23">
    <name type="scientific">Tetraodon nigroviridis</name>
    <name type="common">Spotted green pufferfish</name>
    <name type="synonym">Chelonodon nigroviridis</name>
    <dbReference type="NCBI Taxonomy" id="99883"/>
    <lineage>
        <taxon>Eukaryota</taxon>
        <taxon>Metazoa</taxon>
        <taxon>Chordata</taxon>
        <taxon>Craniata</taxon>
        <taxon>Vertebrata</taxon>
        <taxon>Euteleostomi</taxon>
        <taxon>Actinopterygii</taxon>
        <taxon>Neopterygii</taxon>
        <taxon>Teleostei</taxon>
        <taxon>Neoteleostei</taxon>
        <taxon>Acanthomorphata</taxon>
        <taxon>Eupercaria</taxon>
        <taxon>Tetraodontiformes</taxon>
        <taxon>Tetradontoidea</taxon>
        <taxon>Tetraodontidae</taxon>
        <taxon>Tetraodon</taxon>
    </lineage>
</organism>
<keyword evidence="10 21" id="KW-1133">Transmembrane helix</keyword>
<evidence type="ECO:0000256" key="3">
    <source>
        <dbReference type="ARBA" id="ARBA00022553"/>
    </source>
</evidence>
<evidence type="ECO:0000256" key="14">
    <source>
        <dbReference type="ARBA" id="ARBA00023170"/>
    </source>
</evidence>
<feature type="binding site" evidence="17 18">
    <location>
        <position position="755"/>
    </location>
    <ligand>
        <name>ATP</name>
        <dbReference type="ChEBI" id="CHEBI:30616"/>
    </ligand>
</feature>
<dbReference type="GO" id="GO:0022008">
    <property type="term" value="P:neurogenesis"/>
    <property type="evidence" value="ECO:0007669"/>
    <property type="project" value="TreeGrafter"/>
</dbReference>
<feature type="domain" description="Protein kinase" evidence="22">
    <location>
        <begin position="722"/>
        <end position="1036"/>
    </location>
</feature>
<comment type="catalytic activity">
    <reaction evidence="16">
        <text>L-tyrosyl-[protein] + ATP = O-phospho-L-tyrosyl-[protein] + ADP + H(+)</text>
        <dbReference type="Rhea" id="RHEA:10596"/>
        <dbReference type="Rhea" id="RHEA-COMP:10136"/>
        <dbReference type="Rhea" id="RHEA-COMP:20101"/>
        <dbReference type="ChEBI" id="CHEBI:15378"/>
        <dbReference type="ChEBI" id="CHEBI:30616"/>
        <dbReference type="ChEBI" id="CHEBI:46858"/>
        <dbReference type="ChEBI" id="CHEBI:61978"/>
        <dbReference type="ChEBI" id="CHEBI:456216"/>
        <dbReference type="EC" id="2.7.10.1"/>
    </reaction>
</comment>
<dbReference type="InterPro" id="IPR000494">
    <property type="entry name" value="Rcpt_L-dom"/>
</dbReference>
<comment type="caution">
    <text evidence="23">The sequence shown here is derived from an EMBL/GenBank/DDBJ whole genome shotgun (WGS) entry which is preliminary data.</text>
</comment>
<dbReference type="InterPro" id="IPR009030">
    <property type="entry name" value="Growth_fac_rcpt_cys_sf"/>
</dbReference>
<dbReference type="GO" id="GO:0038132">
    <property type="term" value="F:neuregulin binding"/>
    <property type="evidence" value="ECO:0007669"/>
    <property type="project" value="TreeGrafter"/>
</dbReference>
<dbReference type="Pfam" id="PF14843">
    <property type="entry name" value="GF_recep_IV"/>
    <property type="match status" value="1"/>
</dbReference>
<dbReference type="InterPro" id="IPR011009">
    <property type="entry name" value="Kinase-like_dom_sf"/>
</dbReference>
<evidence type="ECO:0000256" key="18">
    <source>
        <dbReference type="PROSITE-ProRule" id="PRU10141"/>
    </source>
</evidence>
<keyword evidence="7 18" id="KW-0547">Nucleotide-binding</keyword>